<organism evidence="3 4">
    <name type="scientific">Muricaecibacterium torontonense</name>
    <dbReference type="NCBI Taxonomy" id="3032871"/>
    <lineage>
        <taxon>Bacteria</taxon>
        <taxon>Bacillati</taxon>
        <taxon>Actinomycetota</taxon>
        <taxon>Coriobacteriia</taxon>
        <taxon>Coriobacteriales</taxon>
        <taxon>Atopobiaceae</taxon>
        <taxon>Muricaecibacterium</taxon>
    </lineage>
</organism>
<gene>
    <name evidence="3" type="ORF">E5334_03295</name>
</gene>
<reference evidence="3 4" key="1">
    <citation type="submission" date="2019-04" db="EMBL/GenBank/DDBJ databases">
        <title>Microbes associate with the intestines of laboratory mice.</title>
        <authorList>
            <person name="Navarre W."/>
            <person name="Wong E."/>
            <person name="Huang K."/>
            <person name="Tropini C."/>
            <person name="Ng K."/>
            <person name="Yu B."/>
        </authorList>
    </citation>
    <scope>NUCLEOTIDE SEQUENCE [LARGE SCALE GENOMIC DNA]</scope>
    <source>
        <strain evidence="3 4">NM07_P-09</strain>
    </source>
</reference>
<dbReference type="InterPro" id="IPR027417">
    <property type="entry name" value="P-loop_NTPase"/>
</dbReference>
<dbReference type="PANTHER" id="PTHR33295:SF20">
    <property type="entry name" value="ATPASE"/>
    <property type="match status" value="1"/>
</dbReference>
<dbReference type="InterPro" id="IPR041682">
    <property type="entry name" value="AAA_14"/>
</dbReference>
<dbReference type="SUPFAM" id="SSF52980">
    <property type="entry name" value="Restriction endonuclease-like"/>
    <property type="match status" value="1"/>
</dbReference>
<evidence type="ECO:0000259" key="2">
    <source>
        <dbReference type="Pfam" id="PF13635"/>
    </source>
</evidence>
<protein>
    <submittedName>
        <fullName evidence="3">ATP-binding protein</fullName>
    </submittedName>
</protein>
<keyword evidence="4" id="KW-1185">Reference proteome</keyword>
<name>A0A4S2F0R5_9ACTN</name>
<proteinExistence type="predicted"/>
<feature type="domain" description="AAA" evidence="1">
    <location>
        <begin position="21"/>
        <end position="154"/>
    </location>
</feature>
<keyword evidence="3" id="KW-0547">Nucleotide-binding</keyword>
<dbReference type="AlphaFoldDB" id="A0A4S2F0R5"/>
<dbReference type="EMBL" id="SRYE01000002">
    <property type="protein sequence ID" value="TGY62469.1"/>
    <property type="molecule type" value="Genomic_DNA"/>
</dbReference>
<dbReference type="Proteomes" id="UP000310263">
    <property type="component" value="Unassembled WGS sequence"/>
</dbReference>
<dbReference type="RefSeq" id="WP_136012198.1">
    <property type="nucleotide sequence ID" value="NZ_SRYE01000002.1"/>
</dbReference>
<dbReference type="Pfam" id="PF13173">
    <property type="entry name" value="AAA_14"/>
    <property type="match status" value="1"/>
</dbReference>
<keyword evidence="3" id="KW-0067">ATP-binding</keyword>
<dbReference type="PANTHER" id="PTHR33295">
    <property type="entry name" value="ATPASE"/>
    <property type="match status" value="1"/>
</dbReference>
<evidence type="ECO:0000313" key="4">
    <source>
        <dbReference type="Proteomes" id="UP000310263"/>
    </source>
</evidence>
<sequence>MNLVPRPQYEERLTQLMELEEIKVITGVRRCGKSSLLNLAAERLRKTGVPDSNIYQHGFDEYGTPLHPTAEWLLEIVAPRLEEASKAHPFYLLLDEIQEVSHWQEAIRRLQTLPQTQILLTGSNAHVLSGDLATLIAGRYVELSMMPLSFEEYLAFRQSAGEKATTDELFNDYLLFGGMPGLARLPHTSIDERRALLSAIFDTVVLNDVATHGHIRDLELLNRLIAFTFSTSGNLVSANNICNVLKSTGRKVSPETVDSYLRALEQAYVVTPCPQTGVGGKEVLRPLRKLYPCDTGLRNLPNGFDPTKDRGFMLENVVLNELLRHGWTPRVGALPNAEVDFVATRGDERLYVQVSWSVADEITLQRELEPLRRLTDAYPRLLLTTDRLGTGTTSEGIVITNICDWLLGQ</sequence>
<evidence type="ECO:0000259" key="1">
    <source>
        <dbReference type="Pfam" id="PF13173"/>
    </source>
</evidence>
<accession>A0A4S2F0R5</accession>
<comment type="caution">
    <text evidence="3">The sequence shown here is derived from an EMBL/GenBank/DDBJ whole genome shotgun (WGS) entry which is preliminary data.</text>
</comment>
<dbReference type="InterPro" id="IPR011335">
    <property type="entry name" value="Restrct_endonuc-II-like"/>
</dbReference>
<dbReference type="OrthoDB" id="9801684at2"/>
<dbReference type="Pfam" id="PF13635">
    <property type="entry name" value="DUF4143"/>
    <property type="match status" value="1"/>
</dbReference>
<dbReference type="GO" id="GO:0005524">
    <property type="term" value="F:ATP binding"/>
    <property type="evidence" value="ECO:0007669"/>
    <property type="project" value="UniProtKB-KW"/>
</dbReference>
<feature type="domain" description="DUF4143" evidence="2">
    <location>
        <begin position="207"/>
        <end position="356"/>
    </location>
</feature>
<dbReference type="InterPro" id="IPR025420">
    <property type="entry name" value="DUF4143"/>
</dbReference>
<evidence type="ECO:0000313" key="3">
    <source>
        <dbReference type="EMBL" id="TGY62469.1"/>
    </source>
</evidence>
<dbReference type="SUPFAM" id="SSF52540">
    <property type="entry name" value="P-loop containing nucleoside triphosphate hydrolases"/>
    <property type="match status" value="1"/>
</dbReference>